<dbReference type="AlphaFoldDB" id="A0A9D1K9P1"/>
<reference evidence="1" key="2">
    <citation type="journal article" date="2021" name="PeerJ">
        <title>Extensive microbial diversity within the chicken gut microbiome revealed by metagenomics and culture.</title>
        <authorList>
            <person name="Gilroy R."/>
            <person name="Ravi A."/>
            <person name="Getino M."/>
            <person name="Pursley I."/>
            <person name="Horton D.L."/>
            <person name="Alikhan N.F."/>
            <person name="Baker D."/>
            <person name="Gharbi K."/>
            <person name="Hall N."/>
            <person name="Watson M."/>
            <person name="Adriaenssens E.M."/>
            <person name="Foster-Nyarko E."/>
            <person name="Jarju S."/>
            <person name="Secka A."/>
            <person name="Antonio M."/>
            <person name="Oren A."/>
            <person name="Chaudhuri R.R."/>
            <person name="La Ragione R."/>
            <person name="Hildebrand F."/>
            <person name="Pallen M.J."/>
        </authorList>
    </citation>
    <scope>NUCLEOTIDE SEQUENCE</scope>
    <source>
        <strain evidence="1">ChiHecec3B27-6122</strain>
    </source>
</reference>
<reference evidence="1" key="1">
    <citation type="submission" date="2020-10" db="EMBL/GenBank/DDBJ databases">
        <authorList>
            <person name="Gilroy R."/>
        </authorList>
    </citation>
    <scope>NUCLEOTIDE SEQUENCE</scope>
    <source>
        <strain evidence="1">ChiHecec3B27-6122</strain>
    </source>
</reference>
<dbReference type="EMBL" id="DVJS01000240">
    <property type="protein sequence ID" value="HIS98201.1"/>
    <property type="molecule type" value="Genomic_DNA"/>
</dbReference>
<evidence type="ECO:0000313" key="1">
    <source>
        <dbReference type="EMBL" id="HIS98201.1"/>
    </source>
</evidence>
<dbReference type="Proteomes" id="UP000886876">
    <property type="component" value="Unassembled WGS sequence"/>
</dbReference>
<evidence type="ECO:0000313" key="2">
    <source>
        <dbReference type="Proteomes" id="UP000886876"/>
    </source>
</evidence>
<accession>A0A9D1K9P1</accession>
<feature type="non-terminal residue" evidence="1">
    <location>
        <position position="97"/>
    </location>
</feature>
<proteinExistence type="predicted"/>
<protein>
    <submittedName>
        <fullName evidence="1">Uncharacterized protein</fullName>
    </submittedName>
</protein>
<comment type="caution">
    <text evidence="1">The sequence shown here is derived from an EMBL/GenBank/DDBJ whole genome shotgun (WGS) entry which is preliminary data.</text>
</comment>
<gene>
    <name evidence="1" type="ORF">IAD42_09510</name>
</gene>
<organism evidence="1 2">
    <name type="scientific">Candidatus Scatomorpha pullistercoris</name>
    <dbReference type="NCBI Taxonomy" id="2840929"/>
    <lineage>
        <taxon>Bacteria</taxon>
        <taxon>Bacillati</taxon>
        <taxon>Bacillota</taxon>
        <taxon>Clostridia</taxon>
        <taxon>Eubacteriales</taxon>
        <taxon>Candidatus Scatomorpha</taxon>
    </lineage>
</organism>
<sequence>MTRSDAYKTVISAFFSSRGYFTMMDQKLYGTEYHADVVAVLPIFKELQWRTQIGYAPCGILQFLPADGWVEVDALVEKTGYDLAFVGRILEEAAEKG</sequence>
<name>A0A9D1K9P1_9FIRM</name>